<keyword evidence="4" id="KW-1185">Reference proteome</keyword>
<evidence type="ECO:0000313" key="3">
    <source>
        <dbReference type="EMBL" id="MEI7035627.1"/>
    </source>
</evidence>
<feature type="domain" description="NADH-quinone oxidoreductase subunit D" evidence="2">
    <location>
        <begin position="341"/>
        <end position="425"/>
    </location>
</feature>
<feature type="region of interest" description="Disordered" evidence="1">
    <location>
        <begin position="200"/>
        <end position="268"/>
    </location>
</feature>
<proteinExistence type="predicted"/>
<sequence length="493" mass="52687">MSARRALAAAAPVAVFVAVGEGTSDRVDDLCLRAEIERVASPRHASVLLVAGGVRERDVASLRRLHDQLPHPRATLCWASDIPAHFGTPRTLPPHAAPVLALRELYRQLLTGEHPSESDLLPDEPPAPWRGIGEYGQGGKGMMGGTPYGRPMPMTDDDLRDGLALDVYTLRLGPFMPTLPAGLVLTLTLQGDVIQHARMESPPLWPAPPSSPHAAHAAAVRQVEPLDESSILHKQGSSAAASESSKLGDSGATGSSAGQSGQDDNRYTPGIARTLAHREHQRAAQHLRGVARMLAVLELAPLAERCRRMACAIQHGDSVPIAPLRKALVRSGAFAAIPAGLGQLDPPMAQALGGAALRAAGDAVDERLHDRAYRELDFRVLTQRDGDVRARLHQWLDEAEQSMHLASRAGDLAPAAASHADERDVGHDPLPADDAVNMPAPNHDAFATLLCGLEWNEAMLVINSFDVAALRRMYRPPKDSPEEAGATHHGHAM</sequence>
<evidence type="ECO:0000256" key="1">
    <source>
        <dbReference type="SAM" id="MobiDB-lite"/>
    </source>
</evidence>
<dbReference type="Gene3D" id="1.10.645.10">
    <property type="entry name" value="Cytochrome-c3 Hydrogenase, chain B"/>
    <property type="match status" value="1"/>
</dbReference>
<dbReference type="SUPFAM" id="SSF56762">
    <property type="entry name" value="HydB/Nqo4-like"/>
    <property type="match status" value="1"/>
</dbReference>
<dbReference type="InterPro" id="IPR001135">
    <property type="entry name" value="NADH_Q_OxRdtase_suD"/>
</dbReference>
<gene>
    <name evidence="3" type="ORF">WAT24_02510</name>
</gene>
<organism evidence="3 4">
    <name type="scientific">Fulvimonas yonginensis</name>
    <dbReference type="NCBI Taxonomy" id="1495200"/>
    <lineage>
        <taxon>Bacteria</taxon>
        <taxon>Pseudomonadati</taxon>
        <taxon>Pseudomonadota</taxon>
        <taxon>Gammaproteobacteria</taxon>
        <taxon>Lysobacterales</taxon>
        <taxon>Rhodanobacteraceae</taxon>
        <taxon>Fulvimonas</taxon>
    </lineage>
</organism>
<name>A0ABU8J9A6_9GAMM</name>
<evidence type="ECO:0000313" key="4">
    <source>
        <dbReference type="Proteomes" id="UP001381174"/>
    </source>
</evidence>
<dbReference type="Gene3D" id="3.40.50.12280">
    <property type="match status" value="1"/>
</dbReference>
<dbReference type="SUPFAM" id="SSF56770">
    <property type="entry name" value="HydA/Nqo6-like"/>
    <property type="match status" value="1"/>
</dbReference>
<dbReference type="Pfam" id="PF00346">
    <property type="entry name" value="Complex1_49kDa"/>
    <property type="match status" value="1"/>
</dbReference>
<dbReference type="RefSeq" id="WP_336806241.1">
    <property type="nucleotide sequence ID" value="NZ_JBBBNY010000001.1"/>
</dbReference>
<dbReference type="Proteomes" id="UP001381174">
    <property type="component" value="Unassembled WGS sequence"/>
</dbReference>
<dbReference type="InterPro" id="IPR029014">
    <property type="entry name" value="NiFe-Hase_large"/>
</dbReference>
<accession>A0ABU8J9A6</accession>
<comment type="caution">
    <text evidence="3">The sequence shown here is derived from an EMBL/GenBank/DDBJ whole genome shotgun (WGS) entry which is preliminary data.</text>
</comment>
<reference evidence="3 4" key="1">
    <citation type="journal article" date="2014" name="Int. J. Syst. Evol. Microbiol.">
        <title>Fulvimonas yonginensis sp. nov., isolated from greenhouse soil, and emended description of the genus Fulvimonas.</title>
        <authorList>
            <person name="Ahn J.H."/>
            <person name="Kim S.J."/>
            <person name="Weon H.Y."/>
            <person name="Hong S.B."/>
            <person name="Seok S.J."/>
            <person name="Kwon S.W."/>
        </authorList>
    </citation>
    <scope>NUCLEOTIDE SEQUENCE [LARGE SCALE GENOMIC DNA]</scope>
    <source>
        <strain evidence="3 4">KACC 16952</strain>
    </source>
</reference>
<feature type="compositionally biased region" description="Polar residues" evidence="1">
    <location>
        <begin position="235"/>
        <end position="247"/>
    </location>
</feature>
<feature type="region of interest" description="Disordered" evidence="1">
    <location>
        <begin position="410"/>
        <end position="437"/>
    </location>
</feature>
<evidence type="ECO:0000259" key="2">
    <source>
        <dbReference type="Pfam" id="PF00346"/>
    </source>
</evidence>
<dbReference type="EMBL" id="JBBBNY010000001">
    <property type="protein sequence ID" value="MEI7035627.1"/>
    <property type="molecule type" value="Genomic_DNA"/>
</dbReference>
<protein>
    <recommendedName>
        <fullName evidence="2">NADH-quinone oxidoreductase subunit D domain-containing protein</fullName>
    </recommendedName>
</protein>
<feature type="compositionally biased region" description="Low complexity" evidence="1">
    <location>
        <begin position="248"/>
        <end position="262"/>
    </location>
</feature>